<dbReference type="Proteomes" id="UP000268094">
    <property type="component" value="Unassembled WGS sequence"/>
</dbReference>
<sequence length="149" mass="16626">MSATITDPEDLPVEERRLAARLNKELAVDSPGKAARLVLPSGEQVELPDSMVSVLRTIMEALANGSPVSIIPMHREMTTQEAADFLNISRQHLVTLLEQGKLPHSRPGKHRRLRASDVIAYRRKRQAEMEAGLQEIVELDKKMGDYFGS</sequence>
<dbReference type="AlphaFoldDB" id="A0A3A8I644"/>
<comment type="caution">
    <text evidence="2">The sequence shown here is derived from an EMBL/GenBank/DDBJ whole genome shotgun (WGS) entry which is preliminary data.</text>
</comment>
<dbReference type="EMBL" id="RAVZ01000259">
    <property type="protein sequence ID" value="RKG78615.1"/>
    <property type="molecule type" value="Genomic_DNA"/>
</dbReference>
<dbReference type="InterPro" id="IPR041657">
    <property type="entry name" value="HTH_17"/>
</dbReference>
<dbReference type="RefSeq" id="WP_120543972.1">
    <property type="nucleotide sequence ID" value="NZ_RAVZ01000259.1"/>
</dbReference>
<evidence type="ECO:0000313" key="3">
    <source>
        <dbReference type="Proteomes" id="UP000268094"/>
    </source>
</evidence>
<dbReference type="NCBIfam" id="TIGR01764">
    <property type="entry name" value="excise"/>
    <property type="match status" value="1"/>
</dbReference>
<name>A0A3A8I644_9BACT</name>
<dbReference type="GO" id="GO:0003677">
    <property type="term" value="F:DNA binding"/>
    <property type="evidence" value="ECO:0007669"/>
    <property type="project" value="UniProtKB-KW"/>
</dbReference>
<dbReference type="Pfam" id="PF12728">
    <property type="entry name" value="HTH_17"/>
    <property type="match status" value="1"/>
</dbReference>
<dbReference type="InterPro" id="IPR010093">
    <property type="entry name" value="SinI_DNA-bd"/>
</dbReference>
<proteinExistence type="predicted"/>
<evidence type="ECO:0000259" key="1">
    <source>
        <dbReference type="Pfam" id="PF12728"/>
    </source>
</evidence>
<reference evidence="3" key="1">
    <citation type="submission" date="2018-09" db="EMBL/GenBank/DDBJ databases">
        <authorList>
            <person name="Livingstone P.G."/>
            <person name="Whitworth D.E."/>
        </authorList>
    </citation>
    <scope>NUCLEOTIDE SEQUENCE [LARGE SCALE GENOMIC DNA]</scope>
    <source>
        <strain evidence="3">CA054A</strain>
    </source>
</reference>
<dbReference type="InterPro" id="IPR009061">
    <property type="entry name" value="DNA-bd_dom_put_sf"/>
</dbReference>
<protein>
    <submittedName>
        <fullName evidence="2">DNA-binding protein</fullName>
    </submittedName>
</protein>
<feature type="domain" description="Helix-turn-helix" evidence="1">
    <location>
        <begin position="77"/>
        <end position="125"/>
    </location>
</feature>
<accession>A0A3A8I644</accession>
<dbReference type="SUPFAM" id="SSF46955">
    <property type="entry name" value="Putative DNA-binding domain"/>
    <property type="match status" value="1"/>
</dbReference>
<keyword evidence="2" id="KW-0238">DNA-binding</keyword>
<dbReference type="OrthoDB" id="26212at2"/>
<gene>
    <name evidence="2" type="ORF">D7V88_29610</name>
</gene>
<evidence type="ECO:0000313" key="2">
    <source>
        <dbReference type="EMBL" id="RKG78615.1"/>
    </source>
</evidence>
<organism evidence="2 3">
    <name type="scientific">Corallococcus terminator</name>
    <dbReference type="NCBI Taxonomy" id="2316733"/>
    <lineage>
        <taxon>Bacteria</taxon>
        <taxon>Pseudomonadati</taxon>
        <taxon>Myxococcota</taxon>
        <taxon>Myxococcia</taxon>
        <taxon>Myxococcales</taxon>
        <taxon>Cystobacterineae</taxon>
        <taxon>Myxococcaceae</taxon>
        <taxon>Corallococcus</taxon>
    </lineage>
</organism>
<keyword evidence="3" id="KW-1185">Reference proteome</keyword>